<dbReference type="Proteomes" id="UP000445582">
    <property type="component" value="Unassembled WGS sequence"/>
</dbReference>
<keyword evidence="1" id="KW-1133">Transmembrane helix</keyword>
<evidence type="ECO:0000256" key="1">
    <source>
        <dbReference type="SAM" id="Phobius"/>
    </source>
</evidence>
<dbReference type="OrthoDB" id="7428994at2"/>
<keyword evidence="1" id="KW-0472">Membrane</keyword>
<protein>
    <recommendedName>
        <fullName evidence="4">DUF1467 family protein</fullName>
    </recommendedName>
</protein>
<organism evidence="2 3">
    <name type="scientific">Qipengyuania oceanensis</name>
    <dbReference type="NCBI Taxonomy" id="1463597"/>
    <lineage>
        <taxon>Bacteria</taxon>
        <taxon>Pseudomonadati</taxon>
        <taxon>Pseudomonadota</taxon>
        <taxon>Alphaproteobacteria</taxon>
        <taxon>Sphingomonadales</taxon>
        <taxon>Erythrobacteraceae</taxon>
        <taxon>Qipengyuania</taxon>
    </lineage>
</organism>
<evidence type="ECO:0008006" key="4">
    <source>
        <dbReference type="Google" id="ProtNLM"/>
    </source>
</evidence>
<feature type="transmembrane region" description="Helical" evidence="1">
    <location>
        <begin position="48"/>
        <end position="69"/>
    </location>
</feature>
<evidence type="ECO:0000313" key="3">
    <source>
        <dbReference type="Proteomes" id="UP000445582"/>
    </source>
</evidence>
<proteinExistence type="predicted"/>
<evidence type="ECO:0000313" key="2">
    <source>
        <dbReference type="EMBL" id="MXO63723.1"/>
    </source>
</evidence>
<comment type="caution">
    <text evidence="2">The sequence shown here is derived from an EMBL/GenBank/DDBJ whole genome shotgun (WGS) entry which is preliminary data.</text>
</comment>
<accession>A0A844YIX4</accession>
<sequence length="82" mass="8872">MGLLATISLVAGIWLLLHLRDVAAVFAGREDGEFVRGPGRRRASKSRVWFAIIVFNAGWIACLLIWIFVIGGDANAMTDAAS</sequence>
<keyword evidence="3" id="KW-1185">Reference proteome</keyword>
<gene>
    <name evidence="2" type="ORF">GRI48_11945</name>
</gene>
<reference evidence="2 3" key="1">
    <citation type="submission" date="2019-12" db="EMBL/GenBank/DDBJ databases">
        <title>Genomic-based taxomic classification of the family Erythrobacteraceae.</title>
        <authorList>
            <person name="Xu L."/>
        </authorList>
    </citation>
    <scope>NUCLEOTIDE SEQUENCE [LARGE SCALE GENOMIC DNA]</scope>
    <source>
        <strain evidence="2 3">MCCC 1A09965</strain>
    </source>
</reference>
<name>A0A844YIX4_9SPHN</name>
<keyword evidence="1" id="KW-0812">Transmembrane</keyword>
<dbReference type="AlphaFoldDB" id="A0A844YIX4"/>
<dbReference type="EMBL" id="WTYN01000003">
    <property type="protein sequence ID" value="MXO63723.1"/>
    <property type="molecule type" value="Genomic_DNA"/>
</dbReference>